<name>A0A827EFF9_ECOLX</name>
<evidence type="ECO:0000313" key="4">
    <source>
        <dbReference type="EMBL" id="EGD0649310.1"/>
    </source>
</evidence>
<dbReference type="AlphaFoldDB" id="A0A827EFF9"/>
<comment type="function">
    <text evidence="3">Inhibits RpoS proteolysis by regulating RssB activity, thereby increasing the stability of the sigma stress factor RpoS during magnesium starvation.</text>
</comment>
<evidence type="ECO:0000256" key="3">
    <source>
        <dbReference type="HAMAP-Rule" id="MF_01199"/>
    </source>
</evidence>
<keyword evidence="1 3" id="KW-0963">Cytoplasm</keyword>
<dbReference type="Proteomes" id="UP000630371">
    <property type="component" value="Unassembled WGS sequence"/>
</dbReference>
<dbReference type="GO" id="GO:0005737">
    <property type="term" value="C:cytoplasm"/>
    <property type="evidence" value="ECO:0007669"/>
    <property type="project" value="UniProtKB-SubCell"/>
</dbReference>
<evidence type="ECO:0000256" key="1">
    <source>
        <dbReference type="ARBA" id="ARBA00022490"/>
    </source>
</evidence>
<dbReference type="InterPro" id="IPR014448">
    <property type="entry name" value="Anti-adapter_IraM"/>
</dbReference>
<dbReference type="HAMAP" id="MF_01199">
    <property type="entry name" value="Anti_adapt_IraM"/>
    <property type="match status" value="1"/>
</dbReference>
<dbReference type="Gene3D" id="2.40.50.650">
    <property type="match status" value="1"/>
</dbReference>
<dbReference type="InterPro" id="IPR038679">
    <property type="entry name" value="PmrD_sf"/>
</dbReference>
<comment type="subcellular location">
    <subcellularLocation>
        <location evidence="3">Cytoplasm</location>
    </subcellularLocation>
</comment>
<sequence>MEWIVIDTVICSSSGITFSTVWNKIKLILWYQSDVFLPPGSTFTPINSGIIMNNKQIPLTIYNVTPFNKRFWYLIKNNKDCPGKSVKTKSICPNNQCMLTICPYGLYK</sequence>
<proteinExistence type="inferred from homology"/>
<evidence type="ECO:0000256" key="2">
    <source>
        <dbReference type="ARBA" id="ARBA00023016"/>
    </source>
</evidence>
<organism evidence="4 5">
    <name type="scientific">Escherichia coli</name>
    <dbReference type="NCBI Taxonomy" id="562"/>
    <lineage>
        <taxon>Bacteria</taxon>
        <taxon>Pseudomonadati</taxon>
        <taxon>Pseudomonadota</taxon>
        <taxon>Gammaproteobacteria</taxon>
        <taxon>Enterobacterales</taxon>
        <taxon>Enterobacteriaceae</taxon>
        <taxon>Escherichia</taxon>
    </lineage>
</organism>
<dbReference type="Pfam" id="PF11183">
    <property type="entry name" value="PmrD"/>
    <property type="match status" value="1"/>
</dbReference>
<gene>
    <name evidence="3 4" type="primary">iraM</name>
    <name evidence="4" type="ORF">B6R31_002996</name>
</gene>
<accession>A0A827EFF9</accession>
<dbReference type="NCBIfam" id="NF007393">
    <property type="entry name" value="PRK09919.1"/>
    <property type="match status" value="1"/>
</dbReference>
<dbReference type="RefSeq" id="WP_096926140.1">
    <property type="nucleotide sequence ID" value="NZ_JAIUQF010000041.1"/>
</dbReference>
<protein>
    <recommendedName>
        <fullName evidence="3">Anti-adapter protein IraM</fullName>
    </recommendedName>
</protein>
<comment type="similarity">
    <text evidence="3">Belongs to the IraM/RssC family.</text>
</comment>
<keyword evidence="2 3" id="KW-0346">Stress response</keyword>
<dbReference type="InterPro" id="IPR044854">
    <property type="entry name" value="IraM/PmrD"/>
</dbReference>
<dbReference type="GO" id="GO:0009267">
    <property type="term" value="P:cellular response to starvation"/>
    <property type="evidence" value="ECO:0007669"/>
    <property type="project" value="UniProtKB-UniRule"/>
</dbReference>
<comment type="caution">
    <text evidence="4">The sequence shown here is derived from an EMBL/GenBank/DDBJ whole genome shotgun (WGS) entry which is preliminary data.</text>
</comment>
<reference evidence="4" key="1">
    <citation type="submission" date="2018-08" db="EMBL/GenBank/DDBJ databases">
        <authorList>
            <consortium name="GenomeTrakr network: Whole genome sequencing for foodborne pathogen traceback"/>
        </authorList>
    </citation>
    <scope>NUCLEOTIDE SEQUENCE</scope>
    <source>
        <strain evidence="4">NC_STEC178</strain>
    </source>
</reference>
<dbReference type="EMBL" id="AAVQAW010000013">
    <property type="protein sequence ID" value="EGD0649310.1"/>
    <property type="molecule type" value="Genomic_DNA"/>
</dbReference>
<evidence type="ECO:0000313" key="5">
    <source>
        <dbReference type="Proteomes" id="UP000630371"/>
    </source>
</evidence>